<sequence>MEQKLAGDYIAGFVDGEGCFYLTYRSEKKYSRPGQPIYHRWVPYFAIVLREDDREILEKIKHTVGCGTISYTQNQVRFNVQNITDILEKIIPFFDKYKLQAKKYNDFILWKEAAQLISKNIYNNRNYSDKQHQELVNIREKMKLYKSKMHRGYKNQPYTK</sequence>
<dbReference type="Pfam" id="PF00961">
    <property type="entry name" value="LAGLIDADG_1"/>
    <property type="match status" value="1"/>
</dbReference>
<name>A0A1F5WRL7_9BACT</name>
<evidence type="ECO:0000259" key="1">
    <source>
        <dbReference type="Pfam" id="PF00961"/>
    </source>
</evidence>
<gene>
    <name evidence="2" type="ORF">A2W54_04375</name>
</gene>
<protein>
    <recommendedName>
        <fullName evidence="1">Homing endonuclease LAGLIDADG domain-containing protein</fullName>
    </recommendedName>
</protein>
<dbReference type="SUPFAM" id="SSF55608">
    <property type="entry name" value="Homing endonucleases"/>
    <property type="match status" value="1"/>
</dbReference>
<dbReference type="GO" id="GO:0004519">
    <property type="term" value="F:endonuclease activity"/>
    <property type="evidence" value="ECO:0007669"/>
    <property type="project" value="InterPro"/>
</dbReference>
<dbReference type="Proteomes" id="UP000178425">
    <property type="component" value="Unassembled WGS sequence"/>
</dbReference>
<dbReference type="PANTHER" id="PTHR36181:SF2">
    <property type="entry name" value="INTRON-ENCODED ENDONUCLEASE AI3-RELATED"/>
    <property type="match status" value="1"/>
</dbReference>
<dbReference type="InterPro" id="IPR051289">
    <property type="entry name" value="LAGLIDADG_Endonuclease"/>
</dbReference>
<dbReference type="InterPro" id="IPR027434">
    <property type="entry name" value="Homing_endonucl"/>
</dbReference>
<evidence type="ECO:0000313" key="3">
    <source>
        <dbReference type="Proteomes" id="UP000178425"/>
    </source>
</evidence>
<proteinExistence type="predicted"/>
<comment type="caution">
    <text evidence="2">The sequence shown here is derived from an EMBL/GenBank/DDBJ whole genome shotgun (WGS) entry which is preliminary data.</text>
</comment>
<dbReference type="InterPro" id="IPR004860">
    <property type="entry name" value="LAGLIDADG_dom"/>
</dbReference>
<reference evidence="2 3" key="1">
    <citation type="journal article" date="2016" name="Nat. Commun.">
        <title>Thousands of microbial genomes shed light on interconnected biogeochemical processes in an aquifer system.</title>
        <authorList>
            <person name="Anantharaman K."/>
            <person name="Brown C.T."/>
            <person name="Hug L.A."/>
            <person name="Sharon I."/>
            <person name="Castelle C.J."/>
            <person name="Probst A.J."/>
            <person name="Thomas B.C."/>
            <person name="Singh A."/>
            <person name="Wilkins M.J."/>
            <person name="Karaoz U."/>
            <person name="Brodie E.L."/>
            <person name="Williams K.H."/>
            <person name="Hubbard S.S."/>
            <person name="Banfield J.F."/>
        </authorList>
    </citation>
    <scope>NUCLEOTIDE SEQUENCE [LARGE SCALE GENOMIC DNA]</scope>
</reference>
<organism evidence="2 3">
    <name type="scientific">Candidatus Giovannonibacteria bacterium RIFCSPHIGHO2_02_43_13</name>
    <dbReference type="NCBI Taxonomy" id="1798330"/>
    <lineage>
        <taxon>Bacteria</taxon>
        <taxon>Candidatus Giovannoniibacteriota</taxon>
    </lineage>
</organism>
<evidence type="ECO:0000313" key="2">
    <source>
        <dbReference type="EMBL" id="OGF78298.1"/>
    </source>
</evidence>
<dbReference type="AlphaFoldDB" id="A0A1F5WRL7"/>
<accession>A0A1F5WRL7</accession>
<feature type="domain" description="Homing endonuclease LAGLIDADG" evidence="1">
    <location>
        <begin position="10"/>
        <end position="113"/>
    </location>
</feature>
<dbReference type="EMBL" id="MFHI01000030">
    <property type="protein sequence ID" value="OGF78298.1"/>
    <property type="molecule type" value="Genomic_DNA"/>
</dbReference>
<dbReference type="Gene3D" id="3.10.28.10">
    <property type="entry name" value="Homing endonucleases"/>
    <property type="match status" value="1"/>
</dbReference>
<dbReference type="PANTHER" id="PTHR36181">
    <property type="entry name" value="INTRON-ENCODED ENDONUCLEASE AI3-RELATED"/>
    <property type="match status" value="1"/>
</dbReference>